<dbReference type="GO" id="GO:0016757">
    <property type="term" value="F:glycosyltransferase activity"/>
    <property type="evidence" value="ECO:0007669"/>
    <property type="project" value="UniProtKB-KW"/>
</dbReference>
<organism evidence="6 7">
    <name type="scientific">Haloechinothrix salitolerans</name>
    <dbReference type="NCBI Taxonomy" id="926830"/>
    <lineage>
        <taxon>Bacteria</taxon>
        <taxon>Bacillati</taxon>
        <taxon>Actinomycetota</taxon>
        <taxon>Actinomycetes</taxon>
        <taxon>Pseudonocardiales</taxon>
        <taxon>Pseudonocardiaceae</taxon>
        <taxon>Haloechinothrix</taxon>
    </lineage>
</organism>
<feature type="transmembrane region" description="Helical" evidence="5">
    <location>
        <begin position="126"/>
        <end position="144"/>
    </location>
</feature>
<feature type="transmembrane region" description="Helical" evidence="5">
    <location>
        <begin position="180"/>
        <end position="203"/>
    </location>
</feature>
<gene>
    <name evidence="6" type="ORF">ACFQGD_31500</name>
</gene>
<comment type="caution">
    <text evidence="6">The sequence shown here is derived from an EMBL/GenBank/DDBJ whole genome shotgun (WGS) entry which is preliminary data.</text>
</comment>
<accession>A0ABW2CAU5</accession>
<reference evidence="7" key="1">
    <citation type="journal article" date="2019" name="Int. J. Syst. Evol. Microbiol.">
        <title>The Global Catalogue of Microorganisms (GCM) 10K type strain sequencing project: providing services to taxonomists for standard genome sequencing and annotation.</title>
        <authorList>
            <consortium name="The Broad Institute Genomics Platform"/>
            <consortium name="The Broad Institute Genome Sequencing Center for Infectious Disease"/>
            <person name="Wu L."/>
            <person name="Ma J."/>
        </authorList>
    </citation>
    <scope>NUCLEOTIDE SEQUENCE [LARGE SCALE GENOMIC DNA]</scope>
    <source>
        <strain evidence="7">KCTC 32255</strain>
    </source>
</reference>
<keyword evidence="3 5" id="KW-1133">Transmembrane helix</keyword>
<keyword evidence="6" id="KW-0328">Glycosyltransferase</keyword>
<dbReference type="InterPro" id="IPR000537">
    <property type="entry name" value="UbiA_prenyltransferase"/>
</dbReference>
<keyword evidence="6" id="KW-0808">Transferase</keyword>
<keyword evidence="7" id="KW-1185">Reference proteome</keyword>
<sequence>MSKTAEETVTTTATRGGAPGAIAGLLKTARPKQWVKNVLVLAAPFTAGKLGDTAVLLDAGIAFVAFSLVASAVYLVNDAVDVEADRAHPTKCRRPIAAGVVPIPLAYGAAVVFFAAGMAIGALTRWELLVVLGIYAAVQVGYCFGWKHQPVVDLCIVASGFLMRAIAGGAAAGIELSQWFLLVTAFGSLFMVSGKRYAEIVLFERTGAKIRSSLKKYSASYLRFVWAASAAIVIMAYCLWAFEIRQETDGTVWAVVSMVPFVVAILRYAVDVDGGNAGEPEEIALNDRVLQVLGLGWVVTLIGAFYF</sequence>
<dbReference type="Proteomes" id="UP001596337">
    <property type="component" value="Unassembled WGS sequence"/>
</dbReference>
<evidence type="ECO:0000256" key="4">
    <source>
        <dbReference type="ARBA" id="ARBA00023136"/>
    </source>
</evidence>
<dbReference type="InterPro" id="IPR044878">
    <property type="entry name" value="UbiA_sf"/>
</dbReference>
<dbReference type="EC" id="2.4.2.45" evidence="6"/>
<feature type="transmembrane region" description="Helical" evidence="5">
    <location>
        <begin position="54"/>
        <end position="76"/>
    </location>
</feature>
<keyword evidence="2 5" id="KW-0812">Transmembrane</keyword>
<dbReference type="NCBIfam" id="NF008978">
    <property type="entry name" value="PRK12324.1-4"/>
    <property type="match status" value="1"/>
</dbReference>
<evidence type="ECO:0000313" key="7">
    <source>
        <dbReference type="Proteomes" id="UP001596337"/>
    </source>
</evidence>
<evidence type="ECO:0000313" key="6">
    <source>
        <dbReference type="EMBL" id="MFC6871655.1"/>
    </source>
</evidence>
<evidence type="ECO:0000256" key="5">
    <source>
        <dbReference type="SAM" id="Phobius"/>
    </source>
</evidence>
<feature type="transmembrane region" description="Helical" evidence="5">
    <location>
        <begin position="250"/>
        <end position="269"/>
    </location>
</feature>
<evidence type="ECO:0000256" key="3">
    <source>
        <dbReference type="ARBA" id="ARBA00022989"/>
    </source>
</evidence>
<dbReference type="EMBL" id="JBHSXX010000001">
    <property type="protein sequence ID" value="MFC6871655.1"/>
    <property type="molecule type" value="Genomic_DNA"/>
</dbReference>
<feature type="transmembrane region" description="Helical" evidence="5">
    <location>
        <begin position="151"/>
        <end position="174"/>
    </location>
</feature>
<dbReference type="CDD" id="cd13963">
    <property type="entry name" value="PT_UbiA_2"/>
    <property type="match status" value="1"/>
</dbReference>
<name>A0ABW2CAU5_9PSEU</name>
<evidence type="ECO:0000256" key="1">
    <source>
        <dbReference type="ARBA" id="ARBA00004141"/>
    </source>
</evidence>
<keyword evidence="4 5" id="KW-0472">Membrane</keyword>
<protein>
    <submittedName>
        <fullName evidence="6">Decaprenyl-phosphate phosphoribosyltransferase</fullName>
        <ecNumber evidence="6">2.4.2.45</ecNumber>
    </submittedName>
</protein>
<evidence type="ECO:0000256" key="2">
    <source>
        <dbReference type="ARBA" id="ARBA00022692"/>
    </source>
</evidence>
<dbReference type="Gene3D" id="1.10.357.140">
    <property type="entry name" value="UbiA prenyltransferase"/>
    <property type="match status" value="1"/>
</dbReference>
<feature type="transmembrane region" description="Helical" evidence="5">
    <location>
        <begin position="224"/>
        <end position="244"/>
    </location>
</feature>
<proteinExistence type="predicted"/>
<dbReference type="RefSeq" id="WP_345391623.1">
    <property type="nucleotide sequence ID" value="NZ_BAABLA010000007.1"/>
</dbReference>
<comment type="subcellular location">
    <subcellularLocation>
        <location evidence="1">Membrane</location>
        <topology evidence="1">Multi-pass membrane protein</topology>
    </subcellularLocation>
</comment>
<feature type="transmembrane region" description="Helical" evidence="5">
    <location>
        <begin position="96"/>
        <end position="120"/>
    </location>
</feature>
<dbReference type="Pfam" id="PF01040">
    <property type="entry name" value="UbiA"/>
    <property type="match status" value="1"/>
</dbReference>
<feature type="transmembrane region" description="Helical" evidence="5">
    <location>
        <begin position="289"/>
        <end position="306"/>
    </location>
</feature>